<dbReference type="AlphaFoldDB" id="A0A9P4XIV2"/>
<sequence length="629" mass="69587">AYFHRTASDTQTERLNCHSSLYRDSLSDQEKGDPSNRNSPHVEPQLFCSASLTATEGHPLSLPSRTMSSGTGPTLAHRSVASIRSAPILQEPGAPHTPPRTISNTYGSPATIRADDDFLIIQIGSRFVRAGFAGDNQPKAVLTCGPKDQRRAGDFRDWQPAGDVDLQSGDKDYELWRYDLREVDLGLVYDKLDRLLRDAFGRCLLIDSRPRRAGLVLDSGVPIPILSTVLDLLFKGFQTPMISLMSSATMSVVAGGIRSGLVIDMGWAETVVTSVYEYREVKCTRSIRGGRYLNHQLYKLLHKILTDKEEEEEESARVISFAECEDIMCRLMWCRPPASKSPQAQKPAQRQSQQLDTVEEQDESEPEPEQSLQNSVASIPLRSIKPPRTIEVPFDKIADVCDDTFFDLSIAHSAFDDEDFPVHLLIYRHLLQLPMDVRAVCMPRIIFTGGCSNILGIKGRIMEEVTSMVKRKGWANVSGKHVEESRNSQFSDRRASIARSVSSTATASDLGEEQESSRPSSIASQSDIADPIEAKVARHRPQISQMQGEFRTLHSLGPWAGASLVSQLKIPAMATVDRELWLQQGAYGASRPNEIDVKAQQRQSMGAGGFIRGSGGHHTNWTLGAWGNV</sequence>
<comment type="caution">
    <text evidence="3">The sequence shown here is derived from an EMBL/GenBank/DDBJ whole genome shotgun (WGS) entry which is preliminary data.</text>
</comment>
<evidence type="ECO:0000256" key="2">
    <source>
        <dbReference type="SAM" id="MobiDB-lite"/>
    </source>
</evidence>
<feature type="non-terminal residue" evidence="3">
    <location>
        <position position="1"/>
    </location>
</feature>
<protein>
    <submittedName>
        <fullName evidence="3">Actin-related protein 10</fullName>
    </submittedName>
</protein>
<dbReference type="SMART" id="SM00268">
    <property type="entry name" value="ACTIN"/>
    <property type="match status" value="1"/>
</dbReference>
<evidence type="ECO:0000313" key="3">
    <source>
        <dbReference type="EMBL" id="KAF3073209.1"/>
    </source>
</evidence>
<organism evidence="3 4">
    <name type="scientific">Trichoderma lentiforme</name>
    <dbReference type="NCBI Taxonomy" id="1567552"/>
    <lineage>
        <taxon>Eukaryota</taxon>
        <taxon>Fungi</taxon>
        <taxon>Dikarya</taxon>
        <taxon>Ascomycota</taxon>
        <taxon>Pezizomycotina</taxon>
        <taxon>Sordariomycetes</taxon>
        <taxon>Hypocreomycetidae</taxon>
        <taxon>Hypocreales</taxon>
        <taxon>Hypocreaceae</taxon>
        <taxon>Trichoderma</taxon>
    </lineage>
</organism>
<dbReference type="InterPro" id="IPR004000">
    <property type="entry name" value="Actin"/>
</dbReference>
<feature type="region of interest" description="Disordered" evidence="2">
    <location>
        <begin position="340"/>
        <end position="378"/>
    </location>
</feature>
<name>A0A9P4XIV2_9HYPO</name>
<accession>A0A9P4XIV2</accession>
<dbReference type="InterPro" id="IPR043129">
    <property type="entry name" value="ATPase_NBD"/>
</dbReference>
<evidence type="ECO:0000256" key="1">
    <source>
        <dbReference type="RuleBase" id="RU000487"/>
    </source>
</evidence>
<feature type="compositionally biased region" description="Polar residues" evidence="2">
    <location>
        <begin position="517"/>
        <end position="527"/>
    </location>
</feature>
<proteinExistence type="inferred from homology"/>
<dbReference type="EMBL" id="QLNT01000007">
    <property type="protein sequence ID" value="KAF3073209.1"/>
    <property type="molecule type" value="Genomic_DNA"/>
</dbReference>
<feature type="compositionally biased region" description="Acidic residues" evidence="2">
    <location>
        <begin position="357"/>
        <end position="368"/>
    </location>
</feature>
<dbReference type="Proteomes" id="UP000801864">
    <property type="component" value="Unassembled WGS sequence"/>
</dbReference>
<dbReference type="Gene3D" id="3.30.420.40">
    <property type="match status" value="2"/>
</dbReference>
<gene>
    <name evidence="3" type="ORF">CFAM422_004759</name>
</gene>
<dbReference type="Gene3D" id="3.90.640.10">
    <property type="entry name" value="Actin, Chain A, domain 4"/>
    <property type="match status" value="1"/>
</dbReference>
<dbReference type="Pfam" id="PF00022">
    <property type="entry name" value="Actin"/>
    <property type="match status" value="1"/>
</dbReference>
<comment type="similarity">
    <text evidence="1">Belongs to the actin family.</text>
</comment>
<dbReference type="SUPFAM" id="SSF53067">
    <property type="entry name" value="Actin-like ATPase domain"/>
    <property type="match status" value="2"/>
</dbReference>
<feature type="compositionally biased region" description="Basic and acidic residues" evidence="2">
    <location>
        <begin position="483"/>
        <end position="495"/>
    </location>
</feature>
<keyword evidence="4" id="KW-1185">Reference proteome</keyword>
<feature type="region of interest" description="Disordered" evidence="2">
    <location>
        <begin position="88"/>
        <end position="107"/>
    </location>
</feature>
<feature type="compositionally biased region" description="Low complexity" evidence="2">
    <location>
        <begin position="340"/>
        <end position="354"/>
    </location>
</feature>
<dbReference type="PANTHER" id="PTHR11937">
    <property type="entry name" value="ACTIN"/>
    <property type="match status" value="1"/>
</dbReference>
<reference evidence="3 4" key="1">
    <citation type="submission" date="2018-06" db="EMBL/GenBank/DDBJ databases">
        <title>Genome analysis of cellulolytic fungus Trichoderma lentiforme CFAM-422.</title>
        <authorList>
            <person name="Steindorff A.S."/>
            <person name="Formighieri E.F."/>
            <person name="Midorikawa G.E.O."/>
            <person name="Tamietti M.S."/>
            <person name="Ramos E.Z."/>
            <person name="Silva A.S."/>
            <person name="Bon E.P.S."/>
            <person name="Mendes T.D."/>
            <person name="Damaso M.C.T."/>
            <person name="Favaro L.C.L."/>
        </authorList>
    </citation>
    <scope>NUCLEOTIDE SEQUENCE [LARGE SCALE GENOMIC DNA]</scope>
    <source>
        <strain evidence="3 4">CFAM-422</strain>
    </source>
</reference>
<evidence type="ECO:0000313" key="4">
    <source>
        <dbReference type="Proteomes" id="UP000801864"/>
    </source>
</evidence>
<feature type="region of interest" description="Disordered" evidence="2">
    <location>
        <begin position="483"/>
        <end position="527"/>
    </location>
</feature>